<dbReference type="Gene3D" id="3.40.30.10">
    <property type="entry name" value="Glutaredoxin"/>
    <property type="match status" value="1"/>
</dbReference>
<dbReference type="PANTHER" id="PTHR46135">
    <property type="entry name" value="NME/NM23 FAMILY MEMBER 8"/>
    <property type="match status" value="1"/>
</dbReference>
<organism evidence="2 3">
    <name type="scientific">Pogonomyrmex barbatus</name>
    <name type="common">red harvester ant</name>
    <dbReference type="NCBI Taxonomy" id="144034"/>
    <lineage>
        <taxon>Eukaryota</taxon>
        <taxon>Metazoa</taxon>
        <taxon>Ecdysozoa</taxon>
        <taxon>Arthropoda</taxon>
        <taxon>Hexapoda</taxon>
        <taxon>Insecta</taxon>
        <taxon>Pterygota</taxon>
        <taxon>Neoptera</taxon>
        <taxon>Endopterygota</taxon>
        <taxon>Hymenoptera</taxon>
        <taxon>Apocrita</taxon>
        <taxon>Aculeata</taxon>
        <taxon>Formicoidea</taxon>
        <taxon>Formicidae</taxon>
        <taxon>Myrmicinae</taxon>
        <taxon>Pogonomyrmex</taxon>
    </lineage>
</organism>
<protein>
    <submittedName>
        <fullName evidence="3">Thioredoxin domain-containing protein 3-like</fullName>
    </submittedName>
</protein>
<dbReference type="RefSeq" id="XP_011632068.2">
    <property type="nucleotide sequence ID" value="XM_011633766.2"/>
</dbReference>
<feature type="domain" description="Thioredoxin" evidence="1">
    <location>
        <begin position="12"/>
        <end position="101"/>
    </location>
</feature>
<dbReference type="Proteomes" id="UP000504615">
    <property type="component" value="Unplaced"/>
</dbReference>
<dbReference type="GeneID" id="105423847"/>
<evidence type="ECO:0000313" key="2">
    <source>
        <dbReference type="Proteomes" id="UP000504615"/>
    </source>
</evidence>
<dbReference type="Pfam" id="PF00085">
    <property type="entry name" value="Thioredoxin"/>
    <property type="match status" value="1"/>
</dbReference>
<dbReference type="InterPro" id="IPR036249">
    <property type="entry name" value="Thioredoxin-like_sf"/>
</dbReference>
<feature type="non-terminal residue" evidence="3">
    <location>
        <position position="330"/>
    </location>
</feature>
<keyword evidence="2" id="KW-1185">Reference proteome</keyword>
<dbReference type="AlphaFoldDB" id="A0A6I9VY57"/>
<dbReference type="SUPFAM" id="SSF52833">
    <property type="entry name" value="Thioredoxin-like"/>
    <property type="match status" value="1"/>
</dbReference>
<name>A0A6I9VY57_9HYME</name>
<dbReference type="OrthoDB" id="10263751at2759"/>
<gene>
    <name evidence="3" type="primary">LOC105423847</name>
</gene>
<reference evidence="3" key="1">
    <citation type="submission" date="2025-08" db="UniProtKB">
        <authorList>
            <consortium name="RefSeq"/>
        </authorList>
    </citation>
    <scope>IDENTIFICATION</scope>
</reference>
<accession>A0A6I9VY57</accession>
<evidence type="ECO:0000313" key="3">
    <source>
        <dbReference type="RefSeq" id="XP_011632068.2"/>
    </source>
</evidence>
<dbReference type="PANTHER" id="PTHR46135:SF3">
    <property type="entry name" value="NME_NM23 FAMILY MEMBER 8"/>
    <property type="match status" value="1"/>
</dbReference>
<proteinExistence type="predicted"/>
<evidence type="ECO:0000259" key="1">
    <source>
        <dbReference type="Pfam" id="PF00085"/>
    </source>
</evidence>
<dbReference type="InterPro" id="IPR051766">
    <property type="entry name" value="TXND_domain-containing"/>
</dbReference>
<dbReference type="InterPro" id="IPR013766">
    <property type="entry name" value="Thioredoxin_domain"/>
</dbReference>
<sequence length="330" mass="38106">MAKKVAPAALQTEVVNDEEWAKVLKRKGLVVVDVYSDWSGSCTGMVSILKKIKMEIGGDALSYATASCDRVTDLNRFQGKSEPTWMFIHEGRMINLMFGAHCPQFVKMLMTELERVQKGDEHEFSLDVSEMSPEEVIRLKIQEEAKIVKETARKSRKAAEAKARYEAEMLHLTTSLCNETCLLLFPWIFKDEEGRRRDKRISPPYVELTEELLPENFIVEQEIRKRLNEDLIRQMLDEVSCSPTIPIDLIFVLMLIKNLSFFLFFNTQSTYSFSEISKQLLLDGKCMFMRLKIVEGRKNLDVHSHLCNILFNESTLPESEDSLNEDWCVK</sequence>
<dbReference type="KEGG" id="pbar:105423847"/>